<evidence type="ECO:0000256" key="5">
    <source>
        <dbReference type="SAM" id="Phobius"/>
    </source>
</evidence>
<evidence type="ECO:0000256" key="3">
    <source>
        <dbReference type="ARBA" id="ARBA00022989"/>
    </source>
</evidence>
<accession>A0A3A8JLQ5</accession>
<protein>
    <submittedName>
        <fullName evidence="7">NfeD family protein</fullName>
    </submittedName>
</protein>
<evidence type="ECO:0000256" key="1">
    <source>
        <dbReference type="ARBA" id="ARBA00004141"/>
    </source>
</evidence>
<dbReference type="Gene3D" id="2.40.50.140">
    <property type="entry name" value="Nucleic acid-binding proteins"/>
    <property type="match status" value="1"/>
</dbReference>
<feature type="domain" description="NfeD-like C-terminal" evidence="6">
    <location>
        <begin position="85"/>
        <end position="143"/>
    </location>
</feature>
<keyword evidence="2 5" id="KW-0812">Transmembrane</keyword>
<dbReference type="SUPFAM" id="SSF141322">
    <property type="entry name" value="NfeD domain-like"/>
    <property type="match status" value="1"/>
</dbReference>
<proteinExistence type="predicted"/>
<dbReference type="InterPro" id="IPR002810">
    <property type="entry name" value="NfeD-like_C"/>
</dbReference>
<dbReference type="PANTHER" id="PTHR33507">
    <property type="entry name" value="INNER MEMBRANE PROTEIN YBBJ"/>
    <property type="match status" value="1"/>
</dbReference>
<evidence type="ECO:0000313" key="8">
    <source>
        <dbReference type="Proteomes" id="UP000268313"/>
    </source>
</evidence>
<sequence>MDPTAWQLWLIAAIVLGTMEIKLSGFVTLWFAVGALMASLMAGAGLGINSQLFVFTLVSAVLFGASRTLFKNVFMRDAVHLKTGVEAMLGQEAVVTEALAEGHGGTVRINGELWMARSLSGPLPEGERVTVEQIEGLKLWVRRPSASHEVALQPARQKKKENEGWD</sequence>
<evidence type="ECO:0000256" key="2">
    <source>
        <dbReference type="ARBA" id="ARBA00022692"/>
    </source>
</evidence>
<comment type="subcellular location">
    <subcellularLocation>
        <location evidence="1">Membrane</location>
        <topology evidence="1">Multi-pass membrane protein</topology>
    </subcellularLocation>
</comment>
<evidence type="ECO:0000313" key="7">
    <source>
        <dbReference type="EMBL" id="RKG95928.1"/>
    </source>
</evidence>
<evidence type="ECO:0000256" key="4">
    <source>
        <dbReference type="ARBA" id="ARBA00023136"/>
    </source>
</evidence>
<dbReference type="InterPro" id="IPR012340">
    <property type="entry name" value="NA-bd_OB-fold"/>
</dbReference>
<dbReference type="GO" id="GO:0005886">
    <property type="term" value="C:plasma membrane"/>
    <property type="evidence" value="ECO:0007669"/>
    <property type="project" value="TreeGrafter"/>
</dbReference>
<dbReference type="RefSeq" id="WP_120607345.1">
    <property type="nucleotide sequence ID" value="NZ_JABFJX010000461.1"/>
</dbReference>
<evidence type="ECO:0000259" key="6">
    <source>
        <dbReference type="Pfam" id="PF01957"/>
    </source>
</evidence>
<keyword evidence="4 5" id="KW-0472">Membrane</keyword>
<name>A0A3A8JLQ5_9BACT</name>
<organism evidence="7 8">
    <name type="scientific">Corallococcus carmarthensis</name>
    <dbReference type="NCBI Taxonomy" id="2316728"/>
    <lineage>
        <taxon>Bacteria</taxon>
        <taxon>Pseudomonadati</taxon>
        <taxon>Myxococcota</taxon>
        <taxon>Myxococcia</taxon>
        <taxon>Myxococcales</taxon>
        <taxon>Cystobacterineae</taxon>
        <taxon>Myxococcaceae</taxon>
        <taxon>Corallococcus</taxon>
    </lineage>
</organism>
<dbReference type="PANTHER" id="PTHR33507:SF3">
    <property type="entry name" value="INNER MEMBRANE PROTEIN YBBJ"/>
    <property type="match status" value="1"/>
</dbReference>
<feature type="transmembrane region" description="Helical" evidence="5">
    <location>
        <begin position="52"/>
        <end position="70"/>
    </location>
</feature>
<dbReference type="InterPro" id="IPR052165">
    <property type="entry name" value="Membrane_assoc_protease"/>
</dbReference>
<dbReference type="EMBL" id="RAWE01000236">
    <property type="protein sequence ID" value="RKG95928.1"/>
    <property type="molecule type" value="Genomic_DNA"/>
</dbReference>
<dbReference type="Proteomes" id="UP000268313">
    <property type="component" value="Unassembled WGS sequence"/>
</dbReference>
<dbReference type="Pfam" id="PF01957">
    <property type="entry name" value="NfeD"/>
    <property type="match status" value="1"/>
</dbReference>
<dbReference type="AlphaFoldDB" id="A0A3A8JLQ5"/>
<comment type="caution">
    <text evidence="7">The sequence shown here is derived from an EMBL/GenBank/DDBJ whole genome shotgun (WGS) entry which is preliminary data.</text>
</comment>
<feature type="transmembrane region" description="Helical" evidence="5">
    <location>
        <begin position="6"/>
        <end position="21"/>
    </location>
</feature>
<keyword evidence="3 5" id="KW-1133">Transmembrane helix</keyword>
<keyword evidence="8" id="KW-1185">Reference proteome</keyword>
<reference evidence="8" key="1">
    <citation type="submission" date="2018-09" db="EMBL/GenBank/DDBJ databases">
        <authorList>
            <person name="Livingstone P.G."/>
            <person name="Whitworth D.E."/>
        </authorList>
    </citation>
    <scope>NUCLEOTIDE SEQUENCE [LARGE SCALE GENOMIC DNA]</scope>
    <source>
        <strain evidence="8">CA043D</strain>
    </source>
</reference>
<dbReference type="OrthoDB" id="9792945at2"/>
<gene>
    <name evidence="7" type="ORF">D7X32_37595</name>
</gene>